<keyword evidence="2 5" id="KW-0694">RNA-binding</keyword>
<dbReference type="GO" id="GO:0019843">
    <property type="term" value="F:rRNA binding"/>
    <property type="evidence" value="ECO:0007669"/>
    <property type="project" value="UniProtKB-UniRule"/>
</dbReference>
<dbReference type="NCBIfam" id="TIGR03653">
    <property type="entry name" value="uL6_arch"/>
    <property type="match status" value="1"/>
</dbReference>
<accession>A0A832XIT5</accession>
<comment type="caution">
    <text evidence="7">The sequence shown here is derived from an EMBL/GenBank/DDBJ whole genome shotgun (WGS) entry which is preliminary data.</text>
</comment>
<feature type="domain" description="Large ribosomal subunit protein uL6 alpha-beta" evidence="6">
    <location>
        <begin position="11"/>
        <end position="83"/>
    </location>
</feature>
<evidence type="ECO:0000313" key="7">
    <source>
        <dbReference type="EMBL" id="HIJ99691.1"/>
    </source>
</evidence>
<dbReference type="GO" id="GO:0022625">
    <property type="term" value="C:cytosolic large ribosomal subunit"/>
    <property type="evidence" value="ECO:0007669"/>
    <property type="project" value="UniProtKB-UniRule"/>
</dbReference>
<dbReference type="GO" id="GO:0003735">
    <property type="term" value="F:structural constituent of ribosome"/>
    <property type="evidence" value="ECO:0007669"/>
    <property type="project" value="UniProtKB-UniRule"/>
</dbReference>
<sequence length="176" mass="19466">MAENLTKIIEVPPEVTADVSGFVLKASGEKGSIEKELIYPGVSMKKEGSSIVFESKNTRKEFKAIIGTYSAHLKNMIKGVSEGFEYTLKVVFTHFPITLKEEKGVVEIHNFYGEKVPRKAKILEGVDVDLQKDQVIVSGIDKESVGQTASNIQNATKVKGRDTRIFQDGIYVVSKK</sequence>
<dbReference type="PIRSF" id="PIRSF002162">
    <property type="entry name" value="Ribosomal_L6"/>
    <property type="match status" value="1"/>
</dbReference>
<proteinExistence type="inferred from homology"/>
<name>A0A832XIT5_9ARCH</name>
<reference evidence="7 8" key="1">
    <citation type="journal article" name="Nat. Commun.">
        <title>Undinarchaeota illuminate DPANN phylogeny and the impact of gene transfer on archaeal evolution.</title>
        <authorList>
            <person name="Dombrowski N."/>
            <person name="Williams T.A."/>
            <person name="Sun J."/>
            <person name="Woodcroft B.J."/>
            <person name="Lee J.H."/>
            <person name="Minh B.Q."/>
            <person name="Rinke C."/>
            <person name="Spang A."/>
        </authorList>
    </citation>
    <scope>NUCLEOTIDE SEQUENCE [LARGE SCALE GENOMIC DNA]</scope>
    <source>
        <strain evidence="7">MAG_bin17</strain>
    </source>
</reference>
<dbReference type="PANTHER" id="PTHR11655">
    <property type="entry name" value="60S/50S RIBOSOMAL PROTEIN L6/L9"/>
    <property type="match status" value="1"/>
</dbReference>
<dbReference type="Pfam" id="PF00347">
    <property type="entry name" value="Ribosomal_L6"/>
    <property type="match status" value="2"/>
</dbReference>
<evidence type="ECO:0000256" key="2">
    <source>
        <dbReference type="ARBA" id="ARBA00022884"/>
    </source>
</evidence>
<gene>
    <name evidence="5" type="primary">rpl6</name>
    <name evidence="7" type="ORF">H1011_02610</name>
</gene>
<dbReference type="InterPro" id="IPR019907">
    <property type="entry name" value="Ribosomal_uL6_arc"/>
</dbReference>
<dbReference type="GO" id="GO:0002181">
    <property type="term" value="P:cytoplasmic translation"/>
    <property type="evidence" value="ECO:0007669"/>
    <property type="project" value="TreeGrafter"/>
</dbReference>
<dbReference type="AlphaFoldDB" id="A0A832XIT5"/>
<dbReference type="Proteomes" id="UP000604391">
    <property type="component" value="Unassembled WGS sequence"/>
</dbReference>
<dbReference type="InterPro" id="IPR036789">
    <property type="entry name" value="Ribosomal_uL6-like_a/b-dom_sf"/>
</dbReference>
<evidence type="ECO:0000256" key="5">
    <source>
        <dbReference type="HAMAP-Rule" id="MF_01365"/>
    </source>
</evidence>
<dbReference type="PANTHER" id="PTHR11655:SF16">
    <property type="entry name" value="60S RIBOSOMAL PROTEIN L9"/>
    <property type="match status" value="1"/>
</dbReference>
<comment type="function">
    <text evidence="5">This protein binds to the 23S rRNA, and is important in its secondary structure. It is located near the subunit interface in the base of the L7/L12 stalk, and near the tRNA binding site of the peptidyltransferase center.</text>
</comment>
<evidence type="ECO:0000313" key="8">
    <source>
        <dbReference type="Proteomes" id="UP000604391"/>
    </source>
</evidence>
<comment type="subunit">
    <text evidence="5">Part of the 50S ribosomal subunit.</text>
</comment>
<dbReference type="FunFam" id="3.90.930.12:FF:000008">
    <property type="entry name" value="50S ribosomal protein L6"/>
    <property type="match status" value="1"/>
</dbReference>
<feature type="domain" description="Large ribosomal subunit protein uL6 alpha-beta" evidence="6">
    <location>
        <begin position="104"/>
        <end position="169"/>
    </location>
</feature>
<keyword evidence="8" id="KW-1185">Reference proteome</keyword>
<dbReference type="InterPro" id="IPR020040">
    <property type="entry name" value="Ribosomal_uL6_a/b-dom"/>
</dbReference>
<evidence type="ECO:0000256" key="1">
    <source>
        <dbReference type="ARBA" id="ARBA00022730"/>
    </source>
</evidence>
<keyword evidence="3 5" id="KW-0689">Ribosomal protein</keyword>
<keyword evidence="4 5" id="KW-0687">Ribonucleoprotein</keyword>
<dbReference type="SUPFAM" id="SSF56053">
    <property type="entry name" value="Ribosomal protein L6"/>
    <property type="match status" value="2"/>
</dbReference>
<dbReference type="HAMAP" id="MF_01365_A">
    <property type="entry name" value="Ribosomal_uL6_A"/>
    <property type="match status" value="1"/>
</dbReference>
<evidence type="ECO:0000256" key="4">
    <source>
        <dbReference type="ARBA" id="ARBA00023274"/>
    </source>
</evidence>
<keyword evidence="1 5" id="KW-0699">rRNA-binding</keyword>
<protein>
    <recommendedName>
        <fullName evidence="5">Large ribosomal subunit protein uL6</fullName>
    </recommendedName>
</protein>
<comment type="similarity">
    <text evidence="5">Belongs to the universal ribosomal protein uL6 family.</text>
</comment>
<evidence type="ECO:0000259" key="6">
    <source>
        <dbReference type="Pfam" id="PF00347"/>
    </source>
</evidence>
<dbReference type="Gene3D" id="3.90.930.12">
    <property type="entry name" value="Ribosomal protein L6, alpha-beta domain"/>
    <property type="match status" value="2"/>
</dbReference>
<evidence type="ECO:0000256" key="3">
    <source>
        <dbReference type="ARBA" id="ARBA00022980"/>
    </source>
</evidence>
<dbReference type="EMBL" id="DVAD01000014">
    <property type="protein sequence ID" value="HIJ99691.1"/>
    <property type="molecule type" value="Genomic_DNA"/>
</dbReference>
<organism evidence="7 8">
    <name type="scientific">Candidatus Undinarchaeum marinum</name>
    <dbReference type="NCBI Taxonomy" id="2756141"/>
    <lineage>
        <taxon>Archaea</taxon>
        <taxon>Candidatus Undinarchaeota</taxon>
        <taxon>Candidatus Undinarchaeia</taxon>
        <taxon>Candidatus Undinarchaeales</taxon>
        <taxon>Candidatus Undinarchaeaceae</taxon>
        <taxon>Candidatus Undinarchaeum</taxon>
    </lineage>
</organism>
<dbReference type="NCBIfam" id="NF004037">
    <property type="entry name" value="PRK05518.1"/>
    <property type="match status" value="1"/>
</dbReference>
<dbReference type="InterPro" id="IPR000702">
    <property type="entry name" value="Ribosomal_uL6-like"/>
</dbReference>